<dbReference type="SUPFAM" id="SSF117143">
    <property type="entry name" value="Flagellar hook protein flgE"/>
    <property type="match status" value="1"/>
</dbReference>
<dbReference type="Pfam" id="PF22692">
    <property type="entry name" value="LlgE_F_G_D1"/>
    <property type="match status" value="1"/>
</dbReference>
<comment type="caution">
    <text evidence="5">The sequence shown here is derived from an EMBL/GenBank/DDBJ whole genome shotgun (WGS) entry which is preliminary data.</text>
</comment>
<evidence type="ECO:0000313" key="5">
    <source>
        <dbReference type="EMBL" id="MPM36300.1"/>
    </source>
</evidence>
<dbReference type="AlphaFoldDB" id="A0A644Z655"/>
<keyword evidence="5" id="KW-0282">Flagellum</keyword>
<feature type="domain" description="Flagellar basal-body/hook protein C-terminal" evidence="3">
    <location>
        <begin position="202"/>
        <end position="247"/>
    </location>
</feature>
<proteinExistence type="inferred from homology"/>
<dbReference type="PANTHER" id="PTHR30435">
    <property type="entry name" value="FLAGELLAR PROTEIN"/>
    <property type="match status" value="1"/>
</dbReference>
<protein>
    <submittedName>
        <fullName evidence="5">Flagellar basal-body rod protein FlgG</fullName>
    </submittedName>
</protein>
<dbReference type="EMBL" id="VSSQ01007563">
    <property type="protein sequence ID" value="MPM36300.1"/>
    <property type="molecule type" value="Genomic_DNA"/>
</dbReference>
<dbReference type="NCBIfam" id="TIGR02490">
    <property type="entry name" value="flgF"/>
    <property type="match status" value="1"/>
</dbReference>
<dbReference type="InterPro" id="IPR053967">
    <property type="entry name" value="LlgE_F_G-like_D1"/>
</dbReference>
<keyword evidence="5" id="KW-0969">Cilium</keyword>
<dbReference type="Pfam" id="PF00460">
    <property type="entry name" value="Flg_bb_rod"/>
    <property type="match status" value="1"/>
</dbReference>
<keyword evidence="5" id="KW-0966">Cell projection</keyword>
<evidence type="ECO:0000259" key="2">
    <source>
        <dbReference type="Pfam" id="PF00460"/>
    </source>
</evidence>
<dbReference type="InterPro" id="IPR001444">
    <property type="entry name" value="Flag_bb_rod_N"/>
</dbReference>
<dbReference type="InterPro" id="IPR020013">
    <property type="entry name" value="Flagellar_FlgE/F/G"/>
</dbReference>
<dbReference type="NCBIfam" id="TIGR03506">
    <property type="entry name" value="FlgEFG_subfam"/>
    <property type="match status" value="1"/>
</dbReference>
<comment type="similarity">
    <text evidence="1">Belongs to the flagella basal body rod proteins family.</text>
</comment>
<dbReference type="GO" id="GO:0071978">
    <property type="term" value="P:bacterial-type flagellum-dependent swarming motility"/>
    <property type="evidence" value="ECO:0007669"/>
    <property type="project" value="TreeGrafter"/>
</dbReference>
<feature type="domain" description="Flagellar basal body rod protein N-terminal" evidence="2">
    <location>
        <begin position="5"/>
        <end position="35"/>
    </location>
</feature>
<dbReference type="InterPro" id="IPR037925">
    <property type="entry name" value="FlgE/F/G-like"/>
</dbReference>
<evidence type="ECO:0000259" key="3">
    <source>
        <dbReference type="Pfam" id="PF06429"/>
    </source>
</evidence>
<organism evidence="5">
    <name type="scientific">bioreactor metagenome</name>
    <dbReference type="NCBI Taxonomy" id="1076179"/>
    <lineage>
        <taxon>unclassified sequences</taxon>
        <taxon>metagenomes</taxon>
        <taxon>ecological metagenomes</taxon>
    </lineage>
</organism>
<accession>A0A644Z655</accession>
<evidence type="ECO:0000256" key="1">
    <source>
        <dbReference type="ARBA" id="ARBA00009677"/>
    </source>
</evidence>
<dbReference type="InterPro" id="IPR010930">
    <property type="entry name" value="Flg_bb/hook_C_dom"/>
</dbReference>
<dbReference type="GO" id="GO:0030694">
    <property type="term" value="C:bacterial-type flagellum basal body, rod"/>
    <property type="evidence" value="ECO:0007669"/>
    <property type="project" value="InterPro"/>
</dbReference>
<name>A0A644Z655_9ZZZZ</name>
<dbReference type="Pfam" id="PF06429">
    <property type="entry name" value="Flg_bbr_C"/>
    <property type="match status" value="1"/>
</dbReference>
<sequence length="252" mass="27125">MVRGLYSAATGMTVQRNRMDVLTNNIVNAETTGFKSDSLHTSSFDEVMLKRINDPNVSIYGGSDVGAYDYGTHIDELVTDFSEGNFEQTGKPTDLAIQGEGFFAVETPNGERYTRAGNFTVNSEGYLVTGDGNYVLGENGRIYVGSDKFTVSADGTVTGSLANRDKLKTVTFSDLGLLRKEGNNLYYAYGGAAAVPAKSVVQQGVQEGSNVDISDEMVDMLTVYRKYEASQKITSMTDDSLELAVNLGKVGG</sequence>
<evidence type="ECO:0000259" key="4">
    <source>
        <dbReference type="Pfam" id="PF22692"/>
    </source>
</evidence>
<reference evidence="5" key="1">
    <citation type="submission" date="2019-08" db="EMBL/GenBank/DDBJ databases">
        <authorList>
            <person name="Kucharzyk K."/>
            <person name="Murdoch R.W."/>
            <person name="Higgins S."/>
            <person name="Loffler F."/>
        </authorList>
    </citation>
    <scope>NUCLEOTIDE SEQUENCE</scope>
</reference>
<feature type="domain" description="Flagellar hook protein FlgE/F/G-like D1" evidence="4">
    <location>
        <begin position="96"/>
        <end position="158"/>
    </location>
</feature>
<dbReference type="InterPro" id="IPR012836">
    <property type="entry name" value="FlgF"/>
</dbReference>
<dbReference type="PANTHER" id="PTHR30435:SF19">
    <property type="entry name" value="FLAGELLAR BASAL-BODY ROD PROTEIN FLGG"/>
    <property type="match status" value="1"/>
</dbReference>
<gene>
    <name evidence="5" type="primary">flgG_26</name>
    <name evidence="5" type="ORF">SDC9_82895</name>
</gene>